<evidence type="ECO:0000313" key="2">
    <source>
        <dbReference type="EMBL" id="CAG8771310.1"/>
    </source>
</evidence>
<dbReference type="OrthoDB" id="2429378at2759"/>
<feature type="coiled-coil region" evidence="1">
    <location>
        <begin position="17"/>
        <end position="104"/>
    </location>
</feature>
<comment type="caution">
    <text evidence="2">The sequence shown here is derived from an EMBL/GenBank/DDBJ whole genome shotgun (WGS) entry which is preliminary data.</text>
</comment>
<reference evidence="2" key="1">
    <citation type="submission" date="2021-06" db="EMBL/GenBank/DDBJ databases">
        <authorList>
            <person name="Kallberg Y."/>
            <person name="Tangrot J."/>
            <person name="Rosling A."/>
        </authorList>
    </citation>
    <scope>NUCLEOTIDE SEQUENCE</scope>
    <source>
        <strain evidence="2">FL966</strain>
    </source>
</reference>
<keyword evidence="3" id="KW-1185">Reference proteome</keyword>
<name>A0A9N9NY22_9GLOM</name>
<proteinExistence type="predicted"/>
<protein>
    <submittedName>
        <fullName evidence="2">17295_t:CDS:1</fullName>
    </submittedName>
</protein>
<dbReference type="AlphaFoldDB" id="A0A9N9NY22"/>
<gene>
    <name evidence="2" type="ORF">CPELLU_LOCUS15897</name>
</gene>
<evidence type="ECO:0000313" key="3">
    <source>
        <dbReference type="Proteomes" id="UP000789759"/>
    </source>
</evidence>
<sequence>MRTQEDKTKDLSETISLRELNSKLIAIIAELRKENAEIKTENTELKAENIKVKAENEKLKQTLEEHESRFMKLEQNDKDTATENDELKSRVAKLEQTLQNNSDNIDTNPKLLEDGTEENNNSLVVVPCKTNSNDDTLVSNVSDISSNSDKLNNTPNSNVSFENKEIEFLERVHKEHIRNEIRERKREKKLLQNDDASHNQDPVSYHKDNSCVVRIVIMETSANISGEQGLIQEINHAIKTEVNNDHPNCDNVRISANIVRPNCDNSEITQNSEIIQVIICLYRNACDAEKDAIEANQSEISCWCFYAKRFKGMVKDFMINNEIGEKKAKGQVYDFIIKRIPGTKRKNLCKQTQKALRIYNLFEKIGMDKIQFIKTYSTDTISRFTNLQIQTIIDHFAKKPNIEFADNQDNSSGEIIIMMIGMRILNLYQMPAK</sequence>
<dbReference type="Proteomes" id="UP000789759">
    <property type="component" value="Unassembled WGS sequence"/>
</dbReference>
<dbReference type="EMBL" id="CAJVQA010021941">
    <property type="protein sequence ID" value="CAG8771310.1"/>
    <property type="molecule type" value="Genomic_DNA"/>
</dbReference>
<organism evidence="2 3">
    <name type="scientific">Cetraspora pellucida</name>
    <dbReference type="NCBI Taxonomy" id="1433469"/>
    <lineage>
        <taxon>Eukaryota</taxon>
        <taxon>Fungi</taxon>
        <taxon>Fungi incertae sedis</taxon>
        <taxon>Mucoromycota</taxon>
        <taxon>Glomeromycotina</taxon>
        <taxon>Glomeromycetes</taxon>
        <taxon>Diversisporales</taxon>
        <taxon>Gigasporaceae</taxon>
        <taxon>Cetraspora</taxon>
    </lineage>
</organism>
<keyword evidence="1" id="KW-0175">Coiled coil</keyword>
<evidence type="ECO:0000256" key="1">
    <source>
        <dbReference type="SAM" id="Coils"/>
    </source>
</evidence>
<accession>A0A9N9NY22</accession>